<keyword evidence="1" id="KW-0812">Transmembrane</keyword>
<dbReference type="Proteomes" id="UP000789524">
    <property type="component" value="Unassembled WGS sequence"/>
</dbReference>
<proteinExistence type="predicted"/>
<reference evidence="2" key="1">
    <citation type="submission" date="2021-09" db="EMBL/GenBank/DDBJ databases">
        <authorList>
            <person name="Martin H S."/>
        </authorList>
    </citation>
    <scope>NUCLEOTIDE SEQUENCE</scope>
</reference>
<dbReference type="OrthoDB" id="67317at2759"/>
<evidence type="ECO:0000256" key="1">
    <source>
        <dbReference type="SAM" id="Phobius"/>
    </source>
</evidence>
<organism evidence="2 3">
    <name type="scientific">Danaus chrysippus</name>
    <name type="common">African queen</name>
    <dbReference type="NCBI Taxonomy" id="151541"/>
    <lineage>
        <taxon>Eukaryota</taxon>
        <taxon>Metazoa</taxon>
        <taxon>Ecdysozoa</taxon>
        <taxon>Arthropoda</taxon>
        <taxon>Hexapoda</taxon>
        <taxon>Insecta</taxon>
        <taxon>Pterygota</taxon>
        <taxon>Neoptera</taxon>
        <taxon>Endopterygota</taxon>
        <taxon>Lepidoptera</taxon>
        <taxon>Glossata</taxon>
        <taxon>Ditrysia</taxon>
        <taxon>Papilionoidea</taxon>
        <taxon>Nymphalidae</taxon>
        <taxon>Danainae</taxon>
        <taxon>Danaini</taxon>
        <taxon>Danaina</taxon>
        <taxon>Danaus</taxon>
        <taxon>Anosia</taxon>
    </lineage>
</organism>
<feature type="transmembrane region" description="Helical" evidence="1">
    <location>
        <begin position="34"/>
        <end position="56"/>
    </location>
</feature>
<sequence length="84" mass="9770">MEVLAFIEETEPHEGEYDDFDDFMKKTKDNYHKVAVNCWIAAALYVVTLGLSFMCIKKSKAMDLKAAEKIRDDEIFCKERAKRS</sequence>
<keyword evidence="3" id="KW-1185">Reference proteome</keyword>
<keyword evidence="1" id="KW-1133">Transmembrane helix</keyword>
<protein>
    <submittedName>
        <fullName evidence="2">(African queen) hypothetical protein</fullName>
    </submittedName>
</protein>
<accession>A0A8J2QRD1</accession>
<name>A0A8J2QRD1_9NEOP</name>
<evidence type="ECO:0000313" key="2">
    <source>
        <dbReference type="EMBL" id="CAG9563911.1"/>
    </source>
</evidence>
<dbReference type="EMBL" id="CAKASE010000050">
    <property type="protein sequence ID" value="CAG9563911.1"/>
    <property type="molecule type" value="Genomic_DNA"/>
</dbReference>
<evidence type="ECO:0000313" key="3">
    <source>
        <dbReference type="Proteomes" id="UP000789524"/>
    </source>
</evidence>
<keyword evidence="1" id="KW-0472">Membrane</keyword>
<comment type="caution">
    <text evidence="2">The sequence shown here is derived from an EMBL/GenBank/DDBJ whole genome shotgun (WGS) entry which is preliminary data.</text>
</comment>
<gene>
    <name evidence="2" type="ORF">DCHRY22_LOCUS4982</name>
</gene>
<dbReference type="AlphaFoldDB" id="A0A8J2QRD1"/>